<reference evidence="9 10" key="1">
    <citation type="submission" date="2023-08" db="EMBL/GenBank/DDBJ databases">
        <title>A Necator americanus chromosomal reference genome.</title>
        <authorList>
            <person name="Ilik V."/>
            <person name="Petrzelkova K.J."/>
            <person name="Pardy F."/>
            <person name="Fuh T."/>
            <person name="Niatou-Singa F.S."/>
            <person name="Gouil Q."/>
            <person name="Baker L."/>
            <person name="Ritchie M.E."/>
            <person name="Jex A.R."/>
            <person name="Gazzola D."/>
            <person name="Li H."/>
            <person name="Toshio Fujiwara R."/>
            <person name="Zhan B."/>
            <person name="Aroian R.V."/>
            <person name="Pafco B."/>
            <person name="Schwarz E.M."/>
        </authorList>
    </citation>
    <scope>NUCLEOTIDE SEQUENCE [LARGE SCALE GENOMIC DNA]</scope>
    <source>
        <strain evidence="9 10">Aroian</strain>
        <tissue evidence="9">Whole animal</tissue>
    </source>
</reference>
<dbReference type="PANTHER" id="PTHR21229:SF1">
    <property type="entry name" value="GH17801P"/>
    <property type="match status" value="1"/>
</dbReference>
<dbReference type="InterPro" id="IPR029071">
    <property type="entry name" value="Ubiquitin-like_domsf"/>
</dbReference>
<feature type="transmembrane region" description="Helical" evidence="6">
    <location>
        <begin position="558"/>
        <end position="581"/>
    </location>
</feature>
<evidence type="ECO:0000259" key="8">
    <source>
        <dbReference type="Pfam" id="PF06814"/>
    </source>
</evidence>
<dbReference type="EMBL" id="JAVFWL010000006">
    <property type="protein sequence ID" value="KAK6765841.1"/>
    <property type="molecule type" value="Genomic_DNA"/>
</dbReference>
<accession>A0ABR1EVH7</accession>
<evidence type="ECO:0000256" key="6">
    <source>
        <dbReference type="SAM" id="Phobius"/>
    </source>
</evidence>
<evidence type="ECO:0000256" key="2">
    <source>
        <dbReference type="ARBA" id="ARBA00022692"/>
    </source>
</evidence>
<sequence length="1068" mass="122974">MFQLWLILLFVPLASTNLLSAGILSETVPLRPKNYQMIGFAQSALNQTEVEIRLSCVEEDIDMTFQVQYALRSSPCDKEFFDAKRADNLRRLLTFYFSDSDHIPDTYSYEKMVYYKSKPQNFSCKDSHGSIIFSEPFPHPMIVKNVSGLVPFRDKRSDPIVSTSLSSWNPAQIVPTDGIYFLVLKIVGVSYPTESPTDEYNVTVTVKWRQPHGFLSAIDYPLLRFYVIMCIFYGGLALIWLILCIKYYRDILRIQYWIGAVIILGMIEKAFFLAEYSTMNTSGRSVEGVLELAELVSCAKRTMSRVLVIIVSVGYGVVKPRLGNTLSQVAGVGLVYFVFCAIEGLARVSKNHVEAAKQKQFAALPLVITEMVIFYWIFTSLGATMRTLKLRRNEVKLTVYRHFMNTLMFAAIASVIFMIWSLLFHIFPTCLKDWKELWVDTAFWHVLFCFILVVIVILWRPSVNNQRYAFTPLLDDSEDENDQDEIFNASSPGFEMLKQRESGSGADMRRQKEKEREDNKLQDDLRWIEDHIPSSLAEHLIMDEEEDKEARELEISKMLIVIIVITNTGVAVCCLFLNFALRFRLIGSLYFKDCWLQLSRYLQMSGIIDYVYGFVNWTIRRRMNGWLRDWLAGWPPDSTRLAGRQQPFLLRGLEQKYLNDDDAYMDQDIVLTNFTGSSPCKMASKRALELVVLNNANISHLGDVSQIAGLMQHVAEADLAWNSIRWECVNAVLKHLPQLRTLNLSYNPLDGEIAVDLPSAPLLHTLILNGTNLSLTSLSSILKNTPSLQELHLSDNKLNLSDDDDSVMNESVKTIHMNRCRIDDWQQIVRLLRRFPSRKTVFLCENPIKSVIHHTTMEDLGTLQSLNLAKTEIADWDSIDSLDRLPSLTDLRILSIPLLDEFNEEERIHLIIGRVQNLRVLNGSIITPEQREQSERYFIRYYQDRDDKPNHYKRLIDKHGHVERLAKVDLTPKLSAHVQVFCEETNYQAKLRINLNKNVGQLMKSLAKECGIPYNRLRMFLTTKDGSVEEFRYPGMNLHSYRIEDGDVLNLQSKIVSTRRRPLQKSDS</sequence>
<proteinExistence type="predicted"/>
<evidence type="ECO:0000256" key="3">
    <source>
        <dbReference type="ARBA" id="ARBA00022729"/>
    </source>
</evidence>
<dbReference type="InterPro" id="IPR053937">
    <property type="entry name" value="GOST_TM"/>
</dbReference>
<evidence type="ECO:0000313" key="9">
    <source>
        <dbReference type="EMBL" id="KAK6765841.1"/>
    </source>
</evidence>
<evidence type="ECO:0000256" key="1">
    <source>
        <dbReference type="ARBA" id="ARBA00004141"/>
    </source>
</evidence>
<feature type="transmembrane region" description="Helical" evidence="6">
    <location>
        <begin position="406"/>
        <end position="427"/>
    </location>
</feature>
<comment type="subcellular location">
    <subcellularLocation>
        <location evidence="1">Membrane</location>
        <topology evidence="1">Multi-pass membrane protein</topology>
    </subcellularLocation>
</comment>
<keyword evidence="5 6" id="KW-0472">Membrane</keyword>
<dbReference type="InterPro" id="IPR009637">
    <property type="entry name" value="GPR107/GPR108-like"/>
</dbReference>
<feature type="domain" description="GOST seven transmembrane" evidence="8">
    <location>
        <begin position="221"/>
        <end position="466"/>
    </location>
</feature>
<dbReference type="Gene3D" id="3.80.10.10">
    <property type="entry name" value="Ribonuclease Inhibitor"/>
    <property type="match status" value="2"/>
</dbReference>
<feature type="chain" id="PRO_5047089127" description="GOST seven transmembrane domain-containing protein" evidence="7">
    <location>
        <begin position="17"/>
        <end position="1068"/>
    </location>
</feature>
<keyword evidence="2 6" id="KW-0812">Transmembrane</keyword>
<feature type="transmembrane region" description="Helical" evidence="6">
    <location>
        <begin position="302"/>
        <end position="318"/>
    </location>
</feature>
<feature type="transmembrane region" description="Helical" evidence="6">
    <location>
        <begin position="361"/>
        <end position="385"/>
    </location>
</feature>
<feature type="transmembrane region" description="Helical" evidence="6">
    <location>
        <begin position="330"/>
        <end position="349"/>
    </location>
</feature>
<gene>
    <name evidence="9" type="primary">Necator_chrX.g25803</name>
    <name evidence="9" type="ORF">RB195_025637</name>
</gene>
<feature type="transmembrane region" description="Helical" evidence="6">
    <location>
        <begin position="442"/>
        <end position="459"/>
    </location>
</feature>
<organism evidence="9 10">
    <name type="scientific">Necator americanus</name>
    <name type="common">Human hookworm</name>
    <dbReference type="NCBI Taxonomy" id="51031"/>
    <lineage>
        <taxon>Eukaryota</taxon>
        <taxon>Metazoa</taxon>
        <taxon>Ecdysozoa</taxon>
        <taxon>Nematoda</taxon>
        <taxon>Chromadorea</taxon>
        <taxon>Rhabditida</taxon>
        <taxon>Rhabditina</taxon>
        <taxon>Rhabditomorpha</taxon>
        <taxon>Strongyloidea</taxon>
        <taxon>Ancylostomatidae</taxon>
        <taxon>Bunostominae</taxon>
        <taxon>Necator</taxon>
    </lineage>
</organism>
<feature type="signal peptide" evidence="7">
    <location>
        <begin position="1"/>
        <end position="16"/>
    </location>
</feature>
<name>A0ABR1EVH7_NECAM</name>
<evidence type="ECO:0000256" key="7">
    <source>
        <dbReference type="SAM" id="SignalP"/>
    </source>
</evidence>
<dbReference type="Proteomes" id="UP001303046">
    <property type="component" value="Unassembled WGS sequence"/>
</dbReference>
<keyword evidence="10" id="KW-1185">Reference proteome</keyword>
<dbReference type="SUPFAM" id="SSF54236">
    <property type="entry name" value="Ubiquitin-like"/>
    <property type="match status" value="1"/>
</dbReference>
<keyword evidence="3 7" id="KW-0732">Signal</keyword>
<dbReference type="Pfam" id="PF06814">
    <property type="entry name" value="GOST_TM"/>
    <property type="match status" value="1"/>
</dbReference>
<keyword evidence="4 6" id="KW-1133">Transmembrane helix</keyword>
<dbReference type="SUPFAM" id="SSF52058">
    <property type="entry name" value="L domain-like"/>
    <property type="match status" value="1"/>
</dbReference>
<comment type="caution">
    <text evidence="9">The sequence shown here is derived from an EMBL/GenBank/DDBJ whole genome shotgun (WGS) entry which is preliminary data.</text>
</comment>
<evidence type="ECO:0000256" key="4">
    <source>
        <dbReference type="ARBA" id="ARBA00022989"/>
    </source>
</evidence>
<evidence type="ECO:0000256" key="5">
    <source>
        <dbReference type="ARBA" id="ARBA00023136"/>
    </source>
</evidence>
<dbReference type="InterPro" id="IPR032675">
    <property type="entry name" value="LRR_dom_sf"/>
</dbReference>
<dbReference type="PANTHER" id="PTHR21229">
    <property type="entry name" value="LUNG SEVEN TRANSMEMBRANE RECEPTOR"/>
    <property type="match status" value="1"/>
</dbReference>
<feature type="transmembrane region" description="Helical" evidence="6">
    <location>
        <begin position="256"/>
        <end position="274"/>
    </location>
</feature>
<evidence type="ECO:0000313" key="10">
    <source>
        <dbReference type="Proteomes" id="UP001303046"/>
    </source>
</evidence>
<feature type="transmembrane region" description="Helical" evidence="6">
    <location>
        <begin position="225"/>
        <end position="244"/>
    </location>
</feature>
<protein>
    <recommendedName>
        <fullName evidence="8">GOST seven transmembrane domain-containing protein</fullName>
    </recommendedName>
</protein>